<reference evidence="5" key="1">
    <citation type="submission" date="2019-08" db="EMBL/GenBank/DDBJ databases">
        <title>Comparative genome analysis confer to the adaptation heavy metal polluted environment.</title>
        <authorList>
            <person name="Li Y."/>
        </authorList>
    </citation>
    <scope>NUCLEOTIDE SEQUENCE [LARGE SCALE GENOMIC DNA]</scope>
    <source>
        <strain evidence="5">P1</strain>
    </source>
</reference>
<dbReference type="KEGG" id="mrub:DEO27_029155"/>
<evidence type="ECO:0000256" key="2">
    <source>
        <dbReference type="ARBA" id="ARBA00023125"/>
    </source>
</evidence>
<keyword evidence="2" id="KW-0238">DNA-binding</keyword>
<dbReference type="Gene3D" id="1.10.10.60">
    <property type="entry name" value="Homeodomain-like"/>
    <property type="match status" value="1"/>
</dbReference>
<dbReference type="InterPro" id="IPR018060">
    <property type="entry name" value="HTH_AraC"/>
</dbReference>
<dbReference type="InterPro" id="IPR009057">
    <property type="entry name" value="Homeodomain-like_sf"/>
</dbReference>
<dbReference type="SUPFAM" id="SSF46689">
    <property type="entry name" value="Homeodomain-like"/>
    <property type="match status" value="1"/>
</dbReference>
<dbReference type="Proteomes" id="UP000251402">
    <property type="component" value="Chromosome"/>
</dbReference>
<dbReference type="SUPFAM" id="SSF51215">
    <property type="entry name" value="Regulatory protein AraC"/>
    <property type="match status" value="1"/>
</dbReference>
<dbReference type="GO" id="GO:0043565">
    <property type="term" value="F:sequence-specific DNA binding"/>
    <property type="evidence" value="ECO:0007669"/>
    <property type="project" value="InterPro"/>
</dbReference>
<evidence type="ECO:0000256" key="1">
    <source>
        <dbReference type="ARBA" id="ARBA00023015"/>
    </source>
</evidence>
<evidence type="ECO:0000256" key="3">
    <source>
        <dbReference type="ARBA" id="ARBA00023163"/>
    </source>
</evidence>
<protein>
    <submittedName>
        <fullName evidence="5">AraC family transcriptional regulator</fullName>
    </submittedName>
</protein>
<accession>A0A5C1I7S7</accession>
<proteinExistence type="predicted"/>
<evidence type="ECO:0000313" key="6">
    <source>
        <dbReference type="Proteomes" id="UP000251402"/>
    </source>
</evidence>
<dbReference type="SMART" id="SM00342">
    <property type="entry name" value="HTH_ARAC"/>
    <property type="match status" value="1"/>
</dbReference>
<evidence type="ECO:0000259" key="4">
    <source>
        <dbReference type="PROSITE" id="PS01124"/>
    </source>
</evidence>
<keyword evidence="1" id="KW-0805">Transcription regulation</keyword>
<dbReference type="PANTHER" id="PTHR43280">
    <property type="entry name" value="ARAC-FAMILY TRANSCRIPTIONAL REGULATOR"/>
    <property type="match status" value="1"/>
</dbReference>
<dbReference type="PROSITE" id="PS01124">
    <property type="entry name" value="HTH_ARAC_FAMILY_2"/>
    <property type="match status" value="1"/>
</dbReference>
<dbReference type="GO" id="GO:0003700">
    <property type="term" value="F:DNA-binding transcription factor activity"/>
    <property type="evidence" value="ECO:0007669"/>
    <property type="project" value="InterPro"/>
</dbReference>
<dbReference type="AlphaFoldDB" id="A0A5C1I7S7"/>
<name>A0A5C1I7S7_9SPHI</name>
<dbReference type="Pfam" id="PF12833">
    <property type="entry name" value="HTH_18"/>
    <property type="match status" value="1"/>
</dbReference>
<dbReference type="RefSeq" id="WP_112574778.1">
    <property type="nucleotide sequence ID" value="NZ_CP043450.1"/>
</dbReference>
<sequence length="282" mass="32090">MSNELIPTIKLDEVIELGLQVVDYRKAGDLHFLKSPHRNEHYLFVLVKEGNLKLIVDSHEVLIPAQSVYYILPGQVMQHFDTEADAYVIAIDAFLLHQTYKFILDEGCFAQTPVAINPLKAGRLQTAISLLLAEVTDKSFNSFKEHVKRGLIDAVAGMFTGEYADSTIAHGRKDSSAVRITTAFKRLIFAEYKTLKKPSSYASALHISTPYLNEAVKEISGNTVSYWIQYMIMIEAKRLLIYTDKTIKAIAYELGYADYTYFSRMFINMVKMSPMAFLKKYR</sequence>
<gene>
    <name evidence="5" type="ORF">DEO27_029155</name>
</gene>
<organism evidence="5 6">
    <name type="scientific">Mucilaginibacter rubeus</name>
    <dbReference type="NCBI Taxonomy" id="2027860"/>
    <lineage>
        <taxon>Bacteria</taxon>
        <taxon>Pseudomonadati</taxon>
        <taxon>Bacteroidota</taxon>
        <taxon>Sphingobacteriia</taxon>
        <taxon>Sphingobacteriales</taxon>
        <taxon>Sphingobacteriaceae</taxon>
        <taxon>Mucilaginibacter</taxon>
    </lineage>
</organism>
<dbReference type="OrthoDB" id="2585681at2"/>
<dbReference type="PANTHER" id="PTHR43280:SF32">
    <property type="entry name" value="TRANSCRIPTIONAL REGULATORY PROTEIN"/>
    <property type="match status" value="1"/>
</dbReference>
<dbReference type="InterPro" id="IPR037923">
    <property type="entry name" value="HTH-like"/>
</dbReference>
<keyword evidence="6" id="KW-1185">Reference proteome</keyword>
<dbReference type="EMBL" id="CP043450">
    <property type="protein sequence ID" value="QEM13914.1"/>
    <property type="molecule type" value="Genomic_DNA"/>
</dbReference>
<feature type="domain" description="HTH araC/xylS-type" evidence="4">
    <location>
        <begin position="199"/>
        <end position="280"/>
    </location>
</feature>
<keyword evidence="3" id="KW-0804">Transcription</keyword>
<evidence type="ECO:0000313" key="5">
    <source>
        <dbReference type="EMBL" id="QEM13914.1"/>
    </source>
</evidence>